<dbReference type="PANTHER" id="PTHR12994">
    <property type="entry name" value="SECERNIN"/>
    <property type="match status" value="1"/>
</dbReference>
<accession>A0A4V1LAG9</accession>
<keyword evidence="1" id="KW-0645">Protease</keyword>
<gene>
    <name evidence="2" type="ORF">K8V47_09085</name>
</gene>
<evidence type="ECO:0000313" key="2">
    <source>
        <dbReference type="EMBL" id="HJE39895.1"/>
    </source>
</evidence>
<sequence length="553" mass="61965">MNKHTRFLTALTAIATGGVVSALACTSLIATRGATTDGSVIATYAADSHTLYGELYSAPESDHAKGSMRTVTEWDTGRHIGQIPQPSHTFSTVGNMNRHGLTIVESTFGGRHELSDSTGLIDYGSLIYIALERSKNAREAIKTMTSLVKEYGYCSEGESFTIADPDEAWIMEMIGKGGKSKGAVWVAMKVPDGYIAAHANHSRIHRFPLDDKENCIYSPDVISFARQQGYFSGKDEDFSFSKAYAPADFGALRGCEARVWAFYNKFASGMERYLPWVNNGEGEVLPLWVKPDKPLSVDDMKWMMRDHFENTPFDMTVDIGAGPYKVPYRARPMEFEVDGARYVHERAIATQQTGFSLVAQMNRNYPEAMKGILWFGCDDANTCVYVPVFCSLTRIPHGFQPGNGDLYNISWDSSFWINNFVANQAYYRYSQMIPDIRKVQGSIEDRLAADTDSLRTSIASLPTQQAAEILNDYTIAATDRYIREYRNLGEYLLVKYLDFNVKKEDKDGRFSRTPDGMPATPDFPGYDDPRYFKSIVDETGDKLRVHDIKPTGH</sequence>
<dbReference type="InterPro" id="IPR005322">
    <property type="entry name" value="Peptidase_C69"/>
</dbReference>
<keyword evidence="1" id="KW-0224">Dipeptidase</keyword>
<comment type="similarity">
    <text evidence="1">Belongs to the peptidase C69 family.</text>
</comment>
<keyword evidence="1" id="KW-0378">Hydrolase</keyword>
<dbReference type="GO" id="GO:0070004">
    <property type="term" value="F:cysteine-type exopeptidase activity"/>
    <property type="evidence" value="ECO:0007669"/>
    <property type="project" value="InterPro"/>
</dbReference>
<organism evidence="2 3">
    <name type="scientific">Candidatus Amulumruptor caecigallinarius</name>
    <dbReference type="NCBI Taxonomy" id="2109911"/>
    <lineage>
        <taxon>Bacteria</taxon>
        <taxon>Pseudomonadati</taxon>
        <taxon>Bacteroidota</taxon>
        <taxon>Bacteroidia</taxon>
        <taxon>Bacteroidales</taxon>
        <taxon>Muribaculaceae</taxon>
        <taxon>Candidatus Amulumruptor</taxon>
    </lineage>
</organism>
<dbReference type="PANTHER" id="PTHR12994:SF17">
    <property type="entry name" value="LD30995P"/>
    <property type="match status" value="1"/>
</dbReference>
<dbReference type="EC" id="3.4.-.-" evidence="1"/>
<reference evidence="2" key="2">
    <citation type="submission" date="2021-09" db="EMBL/GenBank/DDBJ databases">
        <authorList>
            <person name="Gilroy R."/>
        </authorList>
    </citation>
    <scope>NUCLEOTIDE SEQUENCE</scope>
    <source>
        <strain evidence="2">4100</strain>
    </source>
</reference>
<proteinExistence type="inferred from homology"/>
<evidence type="ECO:0000313" key="3">
    <source>
        <dbReference type="Proteomes" id="UP000711407"/>
    </source>
</evidence>
<dbReference type="EMBL" id="DYXT01000047">
    <property type="protein sequence ID" value="HJE39895.1"/>
    <property type="molecule type" value="Genomic_DNA"/>
</dbReference>
<comment type="catalytic activity">
    <reaction evidence="1">
        <text>an L-aminoacyl-L-amino acid + H2O = 2 an L-alpha-amino acid</text>
        <dbReference type="Rhea" id="RHEA:48940"/>
        <dbReference type="ChEBI" id="CHEBI:15377"/>
        <dbReference type="ChEBI" id="CHEBI:59869"/>
        <dbReference type="ChEBI" id="CHEBI:77460"/>
    </reaction>
</comment>
<name>A0A4V1LAG9_9BACT</name>
<comment type="caution">
    <text evidence="2">The sequence shown here is derived from an EMBL/GenBank/DDBJ whole genome shotgun (WGS) entry which is preliminary data.</text>
</comment>
<dbReference type="Pfam" id="PF03577">
    <property type="entry name" value="Peptidase_C69"/>
    <property type="match status" value="1"/>
</dbReference>
<reference evidence="2" key="1">
    <citation type="journal article" date="2021" name="PeerJ">
        <title>Extensive microbial diversity within the chicken gut microbiome revealed by metagenomics and culture.</title>
        <authorList>
            <person name="Gilroy R."/>
            <person name="Ravi A."/>
            <person name="Getino M."/>
            <person name="Pursley I."/>
            <person name="Horton D.L."/>
            <person name="Alikhan N.F."/>
            <person name="Baker D."/>
            <person name="Gharbi K."/>
            <person name="Hall N."/>
            <person name="Watson M."/>
            <person name="Adriaenssens E.M."/>
            <person name="Foster-Nyarko E."/>
            <person name="Jarju S."/>
            <person name="Secka A."/>
            <person name="Antonio M."/>
            <person name="Oren A."/>
            <person name="Chaudhuri R.R."/>
            <person name="La Ragione R."/>
            <person name="Hildebrand F."/>
            <person name="Pallen M.J."/>
        </authorList>
    </citation>
    <scope>NUCLEOTIDE SEQUENCE</scope>
    <source>
        <strain evidence="2">4100</strain>
    </source>
</reference>
<dbReference type="GO" id="GO:0016805">
    <property type="term" value="F:dipeptidase activity"/>
    <property type="evidence" value="ECO:0007669"/>
    <property type="project" value="UniProtKB-KW"/>
</dbReference>
<dbReference type="Gene3D" id="3.60.60.10">
    <property type="entry name" value="Penicillin V Acylase, Chain A"/>
    <property type="match status" value="1"/>
</dbReference>
<dbReference type="AlphaFoldDB" id="A0A4V1LAG9"/>
<dbReference type="PROSITE" id="PS51257">
    <property type="entry name" value="PROKAR_LIPOPROTEIN"/>
    <property type="match status" value="1"/>
</dbReference>
<evidence type="ECO:0000256" key="1">
    <source>
        <dbReference type="RuleBase" id="RU364089"/>
    </source>
</evidence>
<protein>
    <recommendedName>
        <fullName evidence="1">Dipeptidase</fullName>
        <ecNumber evidence="1">3.4.-.-</ecNumber>
    </recommendedName>
</protein>
<dbReference type="Proteomes" id="UP000711407">
    <property type="component" value="Unassembled WGS sequence"/>
</dbReference>
<dbReference type="GO" id="GO:0006508">
    <property type="term" value="P:proteolysis"/>
    <property type="evidence" value="ECO:0007669"/>
    <property type="project" value="UniProtKB-KW"/>
</dbReference>